<keyword evidence="6" id="KW-0675">Receptor</keyword>
<keyword evidence="4" id="KW-0732">Signal</keyword>
<name>A0A327W2F9_9BACT</name>
<dbReference type="RefSeq" id="WP_170137710.1">
    <property type="nucleotide sequence ID" value="NZ_QLMA01000003.1"/>
</dbReference>
<evidence type="ECO:0000259" key="5">
    <source>
        <dbReference type="Pfam" id="PF14905"/>
    </source>
</evidence>
<evidence type="ECO:0000256" key="3">
    <source>
        <dbReference type="ARBA" id="ARBA00023237"/>
    </source>
</evidence>
<dbReference type="GO" id="GO:0009279">
    <property type="term" value="C:cell outer membrane"/>
    <property type="evidence" value="ECO:0007669"/>
    <property type="project" value="UniProtKB-SubCell"/>
</dbReference>
<protein>
    <submittedName>
        <fullName evidence="6">Outer membrane receptor protein involved in Fe transport</fullName>
    </submittedName>
</protein>
<feature type="domain" description="Outer membrane protein beta-barrel" evidence="5">
    <location>
        <begin position="385"/>
        <end position="780"/>
    </location>
</feature>
<evidence type="ECO:0000256" key="4">
    <source>
        <dbReference type="SAM" id="SignalP"/>
    </source>
</evidence>
<comment type="subcellular location">
    <subcellularLocation>
        <location evidence="1">Cell outer membrane</location>
    </subcellularLocation>
</comment>
<gene>
    <name evidence="6" type="ORF">CLV59_103429</name>
</gene>
<proteinExistence type="predicted"/>
<dbReference type="EMBL" id="QLMA01000003">
    <property type="protein sequence ID" value="RAJ83461.1"/>
    <property type="molecule type" value="Genomic_DNA"/>
</dbReference>
<feature type="signal peptide" evidence="4">
    <location>
        <begin position="1"/>
        <end position="22"/>
    </location>
</feature>
<dbReference type="Gene3D" id="2.40.170.20">
    <property type="entry name" value="TonB-dependent receptor, beta-barrel domain"/>
    <property type="match status" value="1"/>
</dbReference>
<dbReference type="Proteomes" id="UP000249819">
    <property type="component" value="Unassembled WGS sequence"/>
</dbReference>
<organism evidence="6 7">
    <name type="scientific">Chitinophaga dinghuensis</name>
    <dbReference type="NCBI Taxonomy" id="1539050"/>
    <lineage>
        <taxon>Bacteria</taxon>
        <taxon>Pseudomonadati</taxon>
        <taxon>Bacteroidota</taxon>
        <taxon>Chitinophagia</taxon>
        <taxon>Chitinophagales</taxon>
        <taxon>Chitinophagaceae</taxon>
        <taxon>Chitinophaga</taxon>
    </lineage>
</organism>
<dbReference type="PANTHER" id="PTHR40980">
    <property type="entry name" value="PLUG DOMAIN-CONTAINING PROTEIN"/>
    <property type="match status" value="1"/>
</dbReference>
<sequence length="807" mass="92109">MIKSLYNILFALFMLLPATAAAQQPVLARITGKVKDMASPQTINNADVILTAEKGKIIQTTRTDQTGGFVLGNIPTGKYILIVTFENYSTERFPIALSKDTLLPDVLLHKKEYDLKEVTVNSNQLKIERKFDKTIIDVNNTVFTNSGTSFDLLQKMPSVMLQQDGILLLQGKLATVMIDGRPLNISGDELKNYLGSLPANTISKVELIKNPSMMHDAQASAIINIITNKSRSAGWNGTLSLSATQGHFTRYAPSLDLNYKKNKVNLFGTYSFSRVKERTSSFSDRPLDTHQPPEMIDIGSENINRTRNHNIKVGMDYAATKNSLLGITFYSTISNLQQQQDNDTRFNKAAVTDSLVKMNMHTGANSFNPSVNVYYKVTVDTVRRSELIVNLDYWRFDRHLNQDFQNSFFNNIGNKYADDLLLRSDMPGINNIYSLKADYTHPLKNSKILMGFKLYKADRDNQYTWQTQHNNDWKIDSSVTNQFLFTENINAFYGGYEHSWKKISMQLMLRAEHTHINGNSVAIHQQFKKDYLDLFPSVNLEYTPSQVHQFNLSYRKSINRPTYNYMDPFRQFQNQFNYTIGNPDLYPAIVGSVEAGHSFKNKLFTTISYTWTKNAVSSLYLKNDQDNALITTYDNLSATRSWELDMSYSGAITSKWTTSISSVLTYNYINTDFRNAPVKNEGWGFNLFLFNNISLPHQFSTSVVVAYSAPYRGTIFQYSGSGFASLGFSKSLLKNRLNVNLSLSDQLTHVSFQYKTNYNNLQYQQRLFRDNRTISLTLRYKLGNQKLKQASNRKTGIETEKTRMENK</sequence>
<evidence type="ECO:0000256" key="1">
    <source>
        <dbReference type="ARBA" id="ARBA00004442"/>
    </source>
</evidence>
<evidence type="ECO:0000313" key="7">
    <source>
        <dbReference type="Proteomes" id="UP000249819"/>
    </source>
</evidence>
<keyword evidence="2" id="KW-0472">Membrane</keyword>
<dbReference type="SUPFAM" id="SSF49478">
    <property type="entry name" value="Cna protein B-type domain"/>
    <property type="match status" value="1"/>
</dbReference>
<dbReference type="SUPFAM" id="SSF56935">
    <property type="entry name" value="Porins"/>
    <property type="match status" value="1"/>
</dbReference>
<comment type="caution">
    <text evidence="6">The sequence shown here is derived from an EMBL/GenBank/DDBJ whole genome shotgun (WGS) entry which is preliminary data.</text>
</comment>
<accession>A0A327W2F9</accession>
<dbReference type="Pfam" id="PF13620">
    <property type="entry name" value="CarboxypepD_reg"/>
    <property type="match status" value="1"/>
</dbReference>
<dbReference type="AlphaFoldDB" id="A0A327W2F9"/>
<feature type="chain" id="PRO_5016429737" evidence="4">
    <location>
        <begin position="23"/>
        <end position="807"/>
    </location>
</feature>
<dbReference type="Gene3D" id="2.60.40.1120">
    <property type="entry name" value="Carboxypeptidase-like, regulatory domain"/>
    <property type="match status" value="1"/>
</dbReference>
<evidence type="ECO:0000313" key="6">
    <source>
        <dbReference type="EMBL" id="RAJ83461.1"/>
    </source>
</evidence>
<dbReference type="PANTHER" id="PTHR40980:SF4">
    <property type="entry name" value="TONB-DEPENDENT RECEPTOR-LIKE BETA-BARREL DOMAIN-CONTAINING PROTEIN"/>
    <property type="match status" value="1"/>
</dbReference>
<keyword evidence="3" id="KW-0998">Cell outer membrane</keyword>
<dbReference type="Pfam" id="PF14905">
    <property type="entry name" value="OMP_b-brl_3"/>
    <property type="match status" value="1"/>
</dbReference>
<dbReference type="InterPro" id="IPR041700">
    <property type="entry name" value="OMP_b-brl_3"/>
</dbReference>
<dbReference type="InterPro" id="IPR036942">
    <property type="entry name" value="Beta-barrel_TonB_sf"/>
</dbReference>
<keyword evidence="7" id="KW-1185">Reference proteome</keyword>
<reference evidence="6 7" key="1">
    <citation type="submission" date="2018-06" db="EMBL/GenBank/DDBJ databases">
        <title>Genomic Encyclopedia of Archaeal and Bacterial Type Strains, Phase II (KMG-II): from individual species to whole genera.</title>
        <authorList>
            <person name="Goeker M."/>
        </authorList>
    </citation>
    <scope>NUCLEOTIDE SEQUENCE [LARGE SCALE GENOMIC DNA]</scope>
    <source>
        <strain evidence="6 7">DSM 29821</strain>
    </source>
</reference>
<evidence type="ECO:0000256" key="2">
    <source>
        <dbReference type="ARBA" id="ARBA00023136"/>
    </source>
</evidence>